<evidence type="ECO:0000313" key="6">
    <source>
        <dbReference type="Proteomes" id="UP001432292"/>
    </source>
</evidence>
<dbReference type="RefSeq" id="WP_246296345.1">
    <property type="nucleotide sequence ID" value="NZ_BAAATH010000001.1"/>
</dbReference>
<dbReference type="Proteomes" id="UP000435837">
    <property type="component" value="Unassembled WGS sequence"/>
</dbReference>
<feature type="region of interest" description="Disordered" evidence="1">
    <location>
        <begin position="261"/>
        <end position="290"/>
    </location>
</feature>
<evidence type="ECO:0000313" key="5">
    <source>
        <dbReference type="Proteomes" id="UP000435837"/>
    </source>
</evidence>
<reference evidence="4" key="2">
    <citation type="submission" date="2022-10" db="EMBL/GenBank/DDBJ databases">
        <title>The complete genomes of actinobacterial strains from the NBC collection.</title>
        <authorList>
            <person name="Joergensen T.S."/>
            <person name="Alvarez Arevalo M."/>
            <person name="Sterndorff E.B."/>
            <person name="Faurdal D."/>
            <person name="Vuksanovic O."/>
            <person name="Mourched A.-S."/>
            <person name="Charusanti P."/>
            <person name="Shaw S."/>
            <person name="Blin K."/>
            <person name="Weber T."/>
        </authorList>
    </citation>
    <scope>NUCLEOTIDE SEQUENCE</scope>
    <source>
        <strain evidence="4">NBC_01256</strain>
    </source>
</reference>
<dbReference type="EMBL" id="BLIN01000005">
    <property type="protein sequence ID" value="GFE11196.1"/>
    <property type="molecule type" value="Genomic_DNA"/>
</dbReference>
<evidence type="ECO:0000256" key="2">
    <source>
        <dbReference type="SAM" id="Phobius"/>
    </source>
</evidence>
<dbReference type="AlphaFoldDB" id="A0A640SM34"/>
<accession>A0A640SM34</accession>
<dbReference type="GeneID" id="96636955"/>
<reference evidence="3 5" key="1">
    <citation type="submission" date="2019-12" db="EMBL/GenBank/DDBJ databases">
        <title>Whole genome shotgun sequence of Streptomyces caniferus NBRC 15389.</title>
        <authorList>
            <person name="Ichikawa N."/>
            <person name="Kimura A."/>
            <person name="Kitahashi Y."/>
            <person name="Komaki H."/>
            <person name="Tamura T."/>
        </authorList>
    </citation>
    <scope>NUCLEOTIDE SEQUENCE [LARGE SCALE GENOMIC DNA]</scope>
    <source>
        <strain evidence="3 5">NBRC 15389</strain>
    </source>
</reference>
<protein>
    <submittedName>
        <fullName evidence="3">Uncharacterized protein</fullName>
    </submittedName>
</protein>
<organism evidence="3 5">
    <name type="scientific">Streptomyces caniferus</name>
    <dbReference type="NCBI Taxonomy" id="285557"/>
    <lineage>
        <taxon>Bacteria</taxon>
        <taxon>Bacillati</taxon>
        <taxon>Actinomycetota</taxon>
        <taxon>Actinomycetes</taxon>
        <taxon>Kitasatosporales</taxon>
        <taxon>Streptomycetaceae</taxon>
        <taxon>Streptomyces</taxon>
    </lineage>
</organism>
<evidence type="ECO:0000256" key="1">
    <source>
        <dbReference type="SAM" id="MobiDB-lite"/>
    </source>
</evidence>
<keyword evidence="2" id="KW-0472">Membrane</keyword>
<dbReference type="Proteomes" id="UP001432292">
    <property type="component" value="Chromosome"/>
</dbReference>
<keyword evidence="2" id="KW-1133">Transmembrane helix</keyword>
<gene>
    <name evidence="4" type="ORF">OG727_18880</name>
    <name evidence="3" type="ORF">Scani_74640</name>
</gene>
<evidence type="ECO:0000313" key="4">
    <source>
        <dbReference type="EMBL" id="WUS24166.1"/>
    </source>
</evidence>
<name>A0A640SM34_9ACTN</name>
<feature type="region of interest" description="Disordered" evidence="1">
    <location>
        <begin position="319"/>
        <end position="339"/>
    </location>
</feature>
<keyword evidence="2" id="KW-0812">Transmembrane</keyword>
<proteinExistence type="predicted"/>
<evidence type="ECO:0000313" key="3">
    <source>
        <dbReference type="EMBL" id="GFE11196.1"/>
    </source>
</evidence>
<keyword evidence="6" id="KW-1185">Reference proteome</keyword>
<feature type="transmembrane region" description="Helical" evidence="2">
    <location>
        <begin position="297"/>
        <end position="317"/>
    </location>
</feature>
<sequence length="339" mass="35403">MLARQRQRAGQLFVDGYRFKGKQVRGTATRSGAPRLVPGQYLDSIGPGEERYYATDLDAVSTADFSAAVVPQPGAAIGTLDMLRTRIVHGTDISCDATSEMFGQHGGATPLTSGVSRILTQCGSGGCDKAGRYWLVVERKAAKGSDAARWPMELMFHVEHQMEGRHARAAGAGVRRGRQGRRGAAEFSPQVPYTGRLASLMGTVPATWSNRYESHPGVIPVHRNGDFSLAVTLGAKASEVARQPQIGVVLRIAVLGKEKSGPQAGASALRADVPPGDSRASADGTQDGGGGWSTGRVVAVAIGGVGVLLMAGLAASYGRARGKPRAGSGNSDPRRGGSW</sequence>
<dbReference type="EMBL" id="CP108473">
    <property type="protein sequence ID" value="WUS24166.1"/>
    <property type="molecule type" value="Genomic_DNA"/>
</dbReference>